<feature type="compositionally biased region" description="Basic and acidic residues" evidence="1">
    <location>
        <begin position="378"/>
        <end position="405"/>
    </location>
</feature>
<dbReference type="Proteomes" id="UP000070675">
    <property type="component" value="Unassembled WGS sequence"/>
</dbReference>
<dbReference type="AlphaFoldDB" id="A0A133XTV2"/>
<evidence type="ECO:0000256" key="1">
    <source>
        <dbReference type="SAM" id="MobiDB-lite"/>
    </source>
</evidence>
<name>A0A133XTV2_9ACTN</name>
<organism evidence="2 3">
    <name type="scientific">Atopobium deltae</name>
    <dbReference type="NCBI Taxonomy" id="1393034"/>
    <lineage>
        <taxon>Bacteria</taxon>
        <taxon>Bacillati</taxon>
        <taxon>Actinomycetota</taxon>
        <taxon>Coriobacteriia</taxon>
        <taxon>Coriobacteriales</taxon>
        <taxon>Atopobiaceae</taxon>
        <taxon>Atopobium</taxon>
    </lineage>
</organism>
<proteinExistence type="predicted"/>
<gene>
    <name evidence="2" type="ORF">HMPREF3192_00926</name>
</gene>
<dbReference type="EMBL" id="LSCR01000016">
    <property type="protein sequence ID" value="KXB34374.1"/>
    <property type="molecule type" value="Genomic_DNA"/>
</dbReference>
<feature type="compositionally biased region" description="Basic and acidic residues" evidence="1">
    <location>
        <begin position="318"/>
        <end position="327"/>
    </location>
</feature>
<keyword evidence="3" id="KW-1185">Reference proteome</keyword>
<dbReference type="PATRIC" id="fig|1393034.3.peg.888"/>
<dbReference type="STRING" id="1393034.HMPREF3192_00926"/>
<comment type="caution">
    <text evidence="2">The sequence shown here is derived from an EMBL/GenBank/DDBJ whole genome shotgun (WGS) entry which is preliminary data.</text>
</comment>
<accession>A0A133XTV2</accession>
<feature type="region of interest" description="Disordered" evidence="1">
    <location>
        <begin position="318"/>
        <end position="405"/>
    </location>
</feature>
<sequence>MDALLTITDAQGTPRALIENYKGDFAFGSGEQDFELTFDSPLLFGGEFVYIDGTEYGGIVDEVKSTSNLKATTYKGRTWHGILTDKVLEPDAGQDYLRAQGDAQNVLTRLIKRISLDKLFVVDVCDPVHIDYQFKRYVDAYTGIKDMLAASGAKLTMAHIDAYVHICAQKVATIGNEVDTDIMQFSVTKAVRPINHLVCLGKGGLKDRQVLHLYADEHGNISRTKTFYGSAERSQTYDASSAEPEELAKNGTKKLKELQQQGGVDANLARVENWWVGDIIEARDTRTGIIVQAPIKKKIARIKDGVLKVQYEIGTAAKKEDAPEAEKPVPASDGTGSSEAQAATKKAEAAQATAQAADKKADEAKAETKKTKASADQAQHRADEAYQKADDAYERAQDAKSRADDAYRLATSTSAPYERTYSENGERLHVKRYGKVVAGTIDGWTAQLPNARSTHTIATLPHDMRPAFPIEVAIVGKHSYAEIAAEIKPTGEIIVWGLGSGTLGTQQIYGNFTFITD</sequence>
<protein>
    <submittedName>
        <fullName evidence="2">Uncharacterized protein</fullName>
    </submittedName>
</protein>
<dbReference type="OrthoDB" id="1958058at2"/>
<evidence type="ECO:0000313" key="2">
    <source>
        <dbReference type="EMBL" id="KXB34374.1"/>
    </source>
</evidence>
<feature type="compositionally biased region" description="Basic and acidic residues" evidence="1">
    <location>
        <begin position="357"/>
        <end position="370"/>
    </location>
</feature>
<reference evidence="3" key="1">
    <citation type="submission" date="2016-01" db="EMBL/GenBank/DDBJ databases">
        <authorList>
            <person name="Mitreva M."/>
            <person name="Pepin K.H."/>
            <person name="Mihindukulasuriya K.A."/>
            <person name="Fulton R."/>
            <person name="Fronick C."/>
            <person name="O'Laughlin M."/>
            <person name="Miner T."/>
            <person name="Herter B."/>
            <person name="Rosa B.A."/>
            <person name="Cordes M."/>
            <person name="Tomlinson C."/>
            <person name="Wollam A."/>
            <person name="Palsikar V.B."/>
            <person name="Mardis E.R."/>
            <person name="Wilson R.K."/>
        </authorList>
    </citation>
    <scope>NUCLEOTIDE SEQUENCE [LARGE SCALE GENOMIC DNA]</scope>
    <source>
        <strain evidence="3">DNF00019</strain>
    </source>
</reference>
<feature type="compositionally biased region" description="Low complexity" evidence="1">
    <location>
        <begin position="337"/>
        <end position="356"/>
    </location>
</feature>
<evidence type="ECO:0000313" key="3">
    <source>
        <dbReference type="Proteomes" id="UP000070675"/>
    </source>
</evidence>
<dbReference type="RefSeq" id="WP_066305632.1">
    <property type="nucleotide sequence ID" value="NZ_KQ959496.1"/>
</dbReference>